<dbReference type="SUPFAM" id="SSF50475">
    <property type="entry name" value="FMN-binding split barrel"/>
    <property type="match status" value="1"/>
</dbReference>
<accession>A0A410QHF4</accession>
<dbReference type="Pfam" id="PF01243">
    <property type="entry name" value="PNPOx_N"/>
    <property type="match status" value="1"/>
</dbReference>
<reference evidence="3" key="1">
    <citation type="submission" date="2019-01" db="EMBL/GenBank/DDBJ databases">
        <title>Draft genomes of a novel of Sporanaerobacter strains.</title>
        <authorList>
            <person name="Ma S."/>
        </authorList>
    </citation>
    <scope>NUCLEOTIDE SEQUENCE [LARGE SCALE GENOMIC DNA]</scope>
    <source>
        <strain evidence="3">NJN-17</strain>
    </source>
</reference>
<dbReference type="InterPro" id="IPR011576">
    <property type="entry name" value="Pyridox_Oxase_N"/>
</dbReference>
<feature type="domain" description="Pyridoxamine 5'-phosphate oxidase N-terminal" evidence="1">
    <location>
        <begin position="5"/>
        <end position="127"/>
    </location>
</feature>
<dbReference type="PANTHER" id="PTHR34818:SF1">
    <property type="entry name" value="PROTEIN BLI-3"/>
    <property type="match status" value="1"/>
</dbReference>
<evidence type="ECO:0000313" key="3">
    <source>
        <dbReference type="Proteomes" id="UP000287969"/>
    </source>
</evidence>
<dbReference type="EMBL" id="CP035282">
    <property type="protein sequence ID" value="QAT63411.1"/>
    <property type="molecule type" value="Genomic_DNA"/>
</dbReference>
<evidence type="ECO:0000313" key="2">
    <source>
        <dbReference type="EMBL" id="QAT63411.1"/>
    </source>
</evidence>
<name>A0A410QHF4_9FIRM</name>
<keyword evidence="3" id="KW-1185">Reference proteome</keyword>
<dbReference type="OrthoDB" id="1954371at2"/>
<dbReference type="PANTHER" id="PTHR34818">
    <property type="entry name" value="PROTEIN BLI-3"/>
    <property type="match status" value="1"/>
</dbReference>
<dbReference type="InterPro" id="IPR052917">
    <property type="entry name" value="Stress-Dev_Protein"/>
</dbReference>
<dbReference type="Proteomes" id="UP000287969">
    <property type="component" value="Chromosome"/>
</dbReference>
<proteinExistence type="predicted"/>
<sequence>MKKELKKEIMNLVESTKNVFVSSVDENGFPNTKAMMSLQHDDLFTHYFSTNFSAKRTQQFLKNPKSCIYFCNEAEFRGLMLIGTMEVCTDMEHKAMLWHEGFEIYYPDGINTEDYCVLKFTSEKGNYYHGLKNITFFVEDVKDEDD</sequence>
<dbReference type="AlphaFoldDB" id="A0A410QHF4"/>
<gene>
    <name evidence="2" type="ORF">EQM13_08020</name>
</gene>
<dbReference type="Gene3D" id="2.30.110.10">
    <property type="entry name" value="Electron Transport, Fmn-binding Protein, Chain A"/>
    <property type="match status" value="1"/>
</dbReference>
<dbReference type="KEGG" id="spoa:EQM13_08020"/>
<protein>
    <submittedName>
        <fullName evidence="2">Pyridoxamine 5'-phosphate oxidase</fullName>
    </submittedName>
</protein>
<organism evidence="2 3">
    <name type="scientific">Acidilutibacter cellobiosedens</name>
    <dbReference type="NCBI Taxonomy" id="2507161"/>
    <lineage>
        <taxon>Bacteria</taxon>
        <taxon>Bacillati</taxon>
        <taxon>Bacillota</taxon>
        <taxon>Tissierellia</taxon>
        <taxon>Tissierellales</taxon>
        <taxon>Acidilutibacteraceae</taxon>
        <taxon>Acidilutibacter</taxon>
    </lineage>
</organism>
<evidence type="ECO:0000259" key="1">
    <source>
        <dbReference type="Pfam" id="PF01243"/>
    </source>
</evidence>
<dbReference type="InterPro" id="IPR012349">
    <property type="entry name" value="Split_barrel_FMN-bd"/>
</dbReference>